<dbReference type="PANTHER" id="PTHR37535">
    <property type="entry name" value="FLUG DOMAIN PROTEIN"/>
    <property type="match status" value="1"/>
</dbReference>
<organism evidence="2 3">
    <name type="scientific">Zymoseptoria brevis</name>
    <dbReference type="NCBI Taxonomy" id="1047168"/>
    <lineage>
        <taxon>Eukaryota</taxon>
        <taxon>Fungi</taxon>
        <taxon>Dikarya</taxon>
        <taxon>Ascomycota</taxon>
        <taxon>Pezizomycotina</taxon>
        <taxon>Dothideomycetes</taxon>
        <taxon>Dothideomycetidae</taxon>
        <taxon>Mycosphaerellales</taxon>
        <taxon>Mycosphaerellaceae</taxon>
        <taxon>Zymoseptoria</taxon>
    </lineage>
</organism>
<dbReference type="OrthoDB" id="3943630at2759"/>
<evidence type="ECO:0000313" key="3">
    <source>
        <dbReference type="Proteomes" id="UP000033647"/>
    </source>
</evidence>
<accession>A0A0F4GL39</accession>
<comment type="caution">
    <text evidence="2">The sequence shown here is derived from an EMBL/GenBank/DDBJ whole genome shotgun (WGS) entry which is preliminary data.</text>
</comment>
<dbReference type="InterPro" id="IPR021842">
    <property type="entry name" value="DUF3435"/>
</dbReference>
<feature type="region of interest" description="Disordered" evidence="1">
    <location>
        <begin position="1"/>
        <end position="33"/>
    </location>
</feature>
<dbReference type="Proteomes" id="UP000033647">
    <property type="component" value="Unassembled WGS sequence"/>
</dbReference>
<name>A0A0F4GL39_9PEZI</name>
<gene>
    <name evidence="2" type="ORF">TI39_contig459g00031</name>
</gene>
<protein>
    <submittedName>
        <fullName evidence="2">Uncharacterized protein</fullName>
    </submittedName>
</protein>
<dbReference type="Pfam" id="PF11917">
    <property type="entry name" value="DUF3435"/>
    <property type="match status" value="1"/>
</dbReference>
<evidence type="ECO:0000313" key="2">
    <source>
        <dbReference type="EMBL" id="KJX97802.1"/>
    </source>
</evidence>
<dbReference type="STRING" id="1047168.A0A0F4GL39"/>
<evidence type="ECO:0000256" key="1">
    <source>
        <dbReference type="SAM" id="MobiDB-lite"/>
    </source>
</evidence>
<dbReference type="PANTHER" id="PTHR37535:SF4">
    <property type="entry name" value="FLUG DOMAIN-CONTAINING PROTEIN"/>
    <property type="match status" value="1"/>
</dbReference>
<reference evidence="2 3" key="1">
    <citation type="submission" date="2015-03" db="EMBL/GenBank/DDBJ databases">
        <title>RNA-seq based gene annotation and comparative genomics of four Zymoseptoria species reveal species-specific pathogenicity related genes and transposable element activity.</title>
        <authorList>
            <person name="Grandaubert J."/>
            <person name="Bhattacharyya A."/>
            <person name="Stukenbrock E.H."/>
        </authorList>
    </citation>
    <scope>NUCLEOTIDE SEQUENCE [LARGE SCALE GENOMIC DNA]</scope>
    <source>
        <strain evidence="2 3">Zb18110</strain>
    </source>
</reference>
<keyword evidence="3" id="KW-1185">Reference proteome</keyword>
<dbReference type="AlphaFoldDB" id="A0A0F4GL39"/>
<feature type="compositionally biased region" description="Low complexity" evidence="1">
    <location>
        <begin position="1"/>
        <end position="21"/>
    </location>
</feature>
<dbReference type="EMBL" id="LAFY01000451">
    <property type="protein sequence ID" value="KJX97802.1"/>
    <property type="molecule type" value="Genomic_DNA"/>
</dbReference>
<sequence>MVSTKAKSATGTGKTTATSKTTARKFHRRPVDPGMLQATNSVAQSNQGITAVSADTPYFRMIKAVTKMWLCFRSEAQADPNIDPNDPMPRVPTEPELRQFLMYCFLTGEGYLGKNLSVTTLERLPSEMISRLIKMYIQKDLVKQGAVTKVYWKDLAGPDVILDIIQFLWSHDEHEYHHPRERLQLAALMQLFLFTGVRPGEIIESHCRKGTNTGFLYKDLGLQAVRDNGKRRWIAELKIRHRKGSNQLGQNEITFPLLEDTERRDACPVASLIAIAIADGALEEFVSDAVRQKRMGHRNAATFQSYLGTVSAVDAQSLMRGRAPEEALIEFTQSVATSLDTTALRPPGSRLTDLVKEPAGKAFRQATIQDDRRLAEVLESESDDEDGEVPEGALARRPAASMQLQTYLKWDTDRAKLIELRDRAEPISLEQLLVPLVGMAQAANTHWHYGIAPPSGNECAICRKDFTEKHILSREMINSHLLSCHLKKGEAQGRAGLQDSEASSFAFCRWAKCTAPLRSLKTQDVLGYTARHVQKHLDDGSV</sequence>
<proteinExistence type="predicted"/>